<evidence type="ECO:0000259" key="1">
    <source>
        <dbReference type="Pfam" id="PF02464"/>
    </source>
</evidence>
<evidence type="ECO:0000313" key="2">
    <source>
        <dbReference type="EMBL" id="ASK77854.1"/>
    </source>
</evidence>
<dbReference type="Pfam" id="PF02464">
    <property type="entry name" value="CinA"/>
    <property type="match status" value="1"/>
</dbReference>
<evidence type="ECO:0000313" key="3">
    <source>
        <dbReference type="Proteomes" id="UP000242175"/>
    </source>
</evidence>
<dbReference type="RefSeq" id="WP_089072764.1">
    <property type="nucleotide sequence ID" value="NZ_CBCSAM010000005.1"/>
</dbReference>
<gene>
    <name evidence="2" type="ORF">CF386_01675</name>
</gene>
<keyword evidence="3" id="KW-1185">Reference proteome</keyword>
<accession>A0A220VBT2</accession>
<dbReference type="KEGG" id="pmai:CF386_01675"/>
<dbReference type="Gene3D" id="3.90.950.20">
    <property type="entry name" value="CinA-like"/>
    <property type="match status" value="1"/>
</dbReference>
<dbReference type="OrthoDB" id="9801454at2"/>
<protein>
    <submittedName>
        <fullName evidence="2">Damage-inducible protein CinA</fullName>
    </submittedName>
</protein>
<proteinExistence type="predicted"/>
<dbReference type="SUPFAM" id="SSF142433">
    <property type="entry name" value="CinA-like"/>
    <property type="match status" value="1"/>
</dbReference>
<sequence>MNVDEAQILNLVKSLSKVLTMNKKTLTVVESCTGGGIGYYMTKQPGSSSWLHSSLVTYSNEAKSCILGIQPDYILKYGAVSQEVAMQMAKNGQAKTNSNIALSVTGIAGPSGGTAFKPTGTVYFGLSNDLGERKYKHTLFMGSREQVRIQSIFYGLTFLYEFIT</sequence>
<dbReference type="InterPro" id="IPR036653">
    <property type="entry name" value="CinA-like_C"/>
</dbReference>
<dbReference type="InterPro" id="IPR008136">
    <property type="entry name" value="CinA_C"/>
</dbReference>
<dbReference type="EMBL" id="CP022355">
    <property type="protein sequence ID" value="ASK77854.1"/>
    <property type="molecule type" value="Genomic_DNA"/>
</dbReference>
<feature type="domain" description="CinA C-terminal" evidence="1">
    <location>
        <begin position="11"/>
        <end position="162"/>
    </location>
</feature>
<name>A0A220VBT2_9GAMM</name>
<dbReference type="NCBIfam" id="TIGR00199">
    <property type="entry name" value="PncC_domain"/>
    <property type="match status" value="1"/>
</dbReference>
<reference evidence="2 3" key="1">
    <citation type="journal article" date="2016" name="Int. J. Syst. Evol. Microbiol.">
        <title>Paraphotobacterium marinum gen. nov., sp. nov., a member of the family Vibrionaceae, isolated from surface seawater.</title>
        <authorList>
            <person name="Huang Z."/>
            <person name="Dong C."/>
            <person name="Shao Z."/>
        </authorList>
    </citation>
    <scope>NUCLEOTIDE SEQUENCE [LARGE SCALE GENOMIC DNA]</scope>
    <source>
        <strain evidence="2 3">NSCS20N07D</strain>
    </source>
</reference>
<dbReference type="AlphaFoldDB" id="A0A220VBT2"/>
<organism evidence="2 3">
    <name type="scientific">Paraphotobacterium marinum</name>
    <dbReference type="NCBI Taxonomy" id="1755811"/>
    <lineage>
        <taxon>Bacteria</taxon>
        <taxon>Pseudomonadati</taxon>
        <taxon>Pseudomonadota</taxon>
        <taxon>Gammaproteobacteria</taxon>
        <taxon>Vibrionales</taxon>
        <taxon>Vibrionaceae</taxon>
        <taxon>Paraphotobacterium</taxon>
    </lineage>
</organism>
<dbReference type="Proteomes" id="UP000242175">
    <property type="component" value="Chromosome large"/>
</dbReference>